<comment type="catalytic activity">
    <reaction evidence="14 19">
        <text>L-valine + 2-oxoglutarate = 3-methyl-2-oxobutanoate + L-glutamate</text>
        <dbReference type="Rhea" id="RHEA:24813"/>
        <dbReference type="ChEBI" id="CHEBI:11851"/>
        <dbReference type="ChEBI" id="CHEBI:16810"/>
        <dbReference type="ChEBI" id="CHEBI:29985"/>
        <dbReference type="ChEBI" id="CHEBI:57762"/>
        <dbReference type="EC" id="2.6.1.42"/>
    </reaction>
</comment>
<evidence type="ECO:0000256" key="1">
    <source>
        <dbReference type="ARBA" id="ARBA00001933"/>
    </source>
</evidence>
<dbReference type="UniPathway" id="UPA00048">
    <property type="reaction ID" value="UER00073"/>
</dbReference>
<evidence type="ECO:0000256" key="16">
    <source>
        <dbReference type="ARBA" id="ARBA00049229"/>
    </source>
</evidence>
<dbReference type="InterPro" id="IPR018300">
    <property type="entry name" value="Aminotrans_IV_CS"/>
</dbReference>
<evidence type="ECO:0000256" key="20">
    <source>
        <dbReference type="RuleBase" id="RU004519"/>
    </source>
</evidence>
<dbReference type="PANTHER" id="PTHR11825:SF44">
    <property type="entry name" value="BRANCHED-CHAIN-AMINO-ACID AMINOTRANSFERASE"/>
    <property type="match status" value="1"/>
</dbReference>
<gene>
    <name evidence="21" type="primary">ilvE_3</name>
    <name evidence="21" type="ORF">A8U91_02418</name>
</gene>
<dbReference type="PIRSF" id="PIRSF006468">
    <property type="entry name" value="BCAT1"/>
    <property type="match status" value="1"/>
</dbReference>
<keyword evidence="12 18" id="KW-0663">Pyridoxal phosphate</keyword>
<keyword evidence="11 19" id="KW-0808">Transferase</keyword>
<dbReference type="InterPro" id="IPR005786">
    <property type="entry name" value="B_amino_transII"/>
</dbReference>
<organism evidence="21 22">
    <name type="scientific">Halomonas elongata</name>
    <dbReference type="NCBI Taxonomy" id="2746"/>
    <lineage>
        <taxon>Bacteria</taxon>
        <taxon>Pseudomonadati</taxon>
        <taxon>Pseudomonadota</taxon>
        <taxon>Gammaproteobacteria</taxon>
        <taxon>Oceanospirillales</taxon>
        <taxon>Halomonadaceae</taxon>
        <taxon>Halomonas</taxon>
    </lineage>
</organism>
<dbReference type="NCBIfam" id="NF009897">
    <property type="entry name" value="PRK13357.1"/>
    <property type="match status" value="1"/>
</dbReference>
<evidence type="ECO:0000313" key="22">
    <source>
        <dbReference type="Proteomes" id="UP000092504"/>
    </source>
</evidence>
<proteinExistence type="inferred from homology"/>
<comment type="cofactor">
    <cofactor evidence="1 18">
        <name>pyridoxal 5'-phosphate</name>
        <dbReference type="ChEBI" id="CHEBI:597326"/>
    </cofactor>
</comment>
<evidence type="ECO:0000256" key="11">
    <source>
        <dbReference type="ARBA" id="ARBA00022679"/>
    </source>
</evidence>
<evidence type="ECO:0000256" key="4">
    <source>
        <dbReference type="ARBA" id="ARBA00004931"/>
    </source>
</evidence>
<comment type="pathway">
    <text evidence="3 20">Amino-acid biosynthesis; L-isoleucine biosynthesis; L-isoleucine from 2-oxobutanoate: step 4/4.</text>
</comment>
<dbReference type="EMBL" id="MAJD01000001">
    <property type="protein sequence ID" value="OBX38038.1"/>
    <property type="molecule type" value="Genomic_DNA"/>
</dbReference>
<reference evidence="21 22" key="1">
    <citation type="submission" date="2016-06" db="EMBL/GenBank/DDBJ databases">
        <title>Genome sequence of halotolerant plant growth promoting strain of Halomonas elongata HEK1 isolated from salterns of Rann of Kutch, Gujarat, India.</title>
        <authorList>
            <person name="Gaba S."/>
            <person name="Singh R.N."/>
            <person name="Abrol S."/>
            <person name="Kaushik R."/>
            <person name="Saxena A.K."/>
        </authorList>
    </citation>
    <scope>NUCLEOTIDE SEQUENCE [LARGE SCALE GENOMIC DNA]</scope>
    <source>
        <strain evidence="21 22">HEK1</strain>
    </source>
</reference>
<evidence type="ECO:0000256" key="9">
    <source>
        <dbReference type="ARBA" id="ARBA00022576"/>
    </source>
</evidence>
<dbReference type="GO" id="GO:0009097">
    <property type="term" value="P:isoleucine biosynthetic process"/>
    <property type="evidence" value="ECO:0007669"/>
    <property type="project" value="UniProtKB-UniPathway"/>
</dbReference>
<evidence type="ECO:0000256" key="2">
    <source>
        <dbReference type="ARBA" id="ARBA00003109"/>
    </source>
</evidence>
<sequence length="395" mass="43519">MHRTGTAGSVFQHRPEAPTAPRAQRRFIAVPTERFSVLPSTDAKAAHIRDDILANPGFGRYFTDHMAHVRWTVDAGWHGHEVRPYGPLTLDPAAAVLHYAQEIFEGIKAYRHADGSVWAFRPEKNAERFRRSARRLALPELSDEDFIDSLKALLAQDHAWVPTPASDADESSLYLRPFMIASETFLGVRPAHEIDYYVIASPAAAYFKGGVAPVSIWLSSQYKRAAAGGTGFAKCGGNYAASLAAQKEAEAHDCSQVAFLDAAENKWIEELGGMNLFFVYRDGRLVTPRLTDTILEGVTRDSVLTLARDEGLTPEERPISIDEWREGAANGEITEVFACGTAAVITPVGELVTEEGSIRLSAGGDNEVAKRLRSHLLDLQYGRREDSRGWLTRLA</sequence>
<comment type="catalytic activity">
    <reaction evidence="16 19">
        <text>L-leucine + 2-oxoglutarate = 4-methyl-2-oxopentanoate + L-glutamate</text>
        <dbReference type="Rhea" id="RHEA:18321"/>
        <dbReference type="ChEBI" id="CHEBI:16810"/>
        <dbReference type="ChEBI" id="CHEBI:17865"/>
        <dbReference type="ChEBI" id="CHEBI:29985"/>
        <dbReference type="ChEBI" id="CHEBI:57427"/>
        <dbReference type="EC" id="2.6.1.42"/>
    </reaction>
</comment>
<dbReference type="NCBIfam" id="TIGR01123">
    <property type="entry name" value="ilvE_II"/>
    <property type="match status" value="1"/>
</dbReference>
<dbReference type="InterPro" id="IPR043132">
    <property type="entry name" value="BCAT-like_C"/>
</dbReference>
<comment type="similarity">
    <text evidence="6 17">Belongs to the class-IV pyridoxal-phosphate-dependent aminotransferase family.</text>
</comment>
<protein>
    <recommendedName>
        <fullName evidence="8 19">Branched-chain-amino-acid aminotransferase</fullName>
        <ecNumber evidence="7 19">2.6.1.42</ecNumber>
    </recommendedName>
</protein>
<dbReference type="InterPro" id="IPR033939">
    <property type="entry name" value="BCAT_family"/>
</dbReference>
<dbReference type="GO" id="GO:0004084">
    <property type="term" value="F:branched-chain-amino-acid transaminase activity"/>
    <property type="evidence" value="ECO:0007669"/>
    <property type="project" value="UniProtKB-EC"/>
</dbReference>
<comment type="caution">
    <text evidence="21">The sequence shown here is derived from an EMBL/GenBank/DDBJ whole genome shotgun (WGS) entry which is preliminary data.</text>
</comment>
<evidence type="ECO:0000313" key="21">
    <source>
        <dbReference type="EMBL" id="OBX38038.1"/>
    </source>
</evidence>
<evidence type="ECO:0000256" key="7">
    <source>
        <dbReference type="ARBA" id="ARBA00013053"/>
    </source>
</evidence>
<comment type="function">
    <text evidence="2">Acts on leucine, isoleucine and valine.</text>
</comment>
<keyword evidence="10 19" id="KW-0028">Amino-acid biosynthesis</keyword>
<accession>A0A1B8P726</accession>
<dbReference type="Pfam" id="PF01063">
    <property type="entry name" value="Aminotran_4"/>
    <property type="match status" value="1"/>
</dbReference>
<keyword evidence="13 19" id="KW-0100">Branched-chain amino acid biosynthesis</keyword>
<comment type="pathway">
    <text evidence="5 20">Amino-acid biosynthesis; L-leucine biosynthesis; L-leucine from 3-methyl-2-oxobutanoate: step 4/4.</text>
</comment>
<comment type="catalytic activity">
    <reaction evidence="15 19">
        <text>L-isoleucine + 2-oxoglutarate = (S)-3-methyl-2-oxopentanoate + L-glutamate</text>
        <dbReference type="Rhea" id="RHEA:24801"/>
        <dbReference type="ChEBI" id="CHEBI:16810"/>
        <dbReference type="ChEBI" id="CHEBI:29985"/>
        <dbReference type="ChEBI" id="CHEBI:35146"/>
        <dbReference type="ChEBI" id="CHEBI:58045"/>
        <dbReference type="EC" id="2.6.1.42"/>
    </reaction>
</comment>
<keyword evidence="9 19" id="KW-0032">Aminotransferase</keyword>
<dbReference type="Proteomes" id="UP000092504">
    <property type="component" value="Unassembled WGS sequence"/>
</dbReference>
<dbReference type="InterPro" id="IPR043131">
    <property type="entry name" value="BCAT-like_N"/>
</dbReference>
<comment type="pathway">
    <text evidence="4 20">Amino-acid biosynthesis; L-valine biosynthesis; L-valine from pyruvate: step 4/4.</text>
</comment>
<dbReference type="EC" id="2.6.1.42" evidence="7 19"/>
<dbReference type="CDD" id="cd01557">
    <property type="entry name" value="BCAT_beta_family"/>
    <property type="match status" value="1"/>
</dbReference>
<evidence type="ECO:0000256" key="15">
    <source>
        <dbReference type="ARBA" id="ARBA00048798"/>
    </source>
</evidence>
<dbReference type="PANTHER" id="PTHR11825">
    <property type="entry name" value="SUBGROUP IIII AMINOTRANSFERASE"/>
    <property type="match status" value="1"/>
</dbReference>
<dbReference type="AlphaFoldDB" id="A0A1B8P726"/>
<evidence type="ECO:0000256" key="12">
    <source>
        <dbReference type="ARBA" id="ARBA00022898"/>
    </source>
</evidence>
<dbReference type="PROSITE" id="PS00770">
    <property type="entry name" value="AA_TRANSFER_CLASS_4"/>
    <property type="match status" value="1"/>
</dbReference>
<evidence type="ECO:0000256" key="5">
    <source>
        <dbReference type="ARBA" id="ARBA00005072"/>
    </source>
</evidence>
<evidence type="ECO:0000256" key="3">
    <source>
        <dbReference type="ARBA" id="ARBA00004824"/>
    </source>
</evidence>
<dbReference type="SUPFAM" id="SSF56752">
    <property type="entry name" value="D-aminoacid aminotransferase-like PLP-dependent enzymes"/>
    <property type="match status" value="1"/>
</dbReference>
<dbReference type="UniPathway" id="UPA00047">
    <property type="reaction ID" value="UER00058"/>
</dbReference>
<dbReference type="Gene3D" id="3.30.470.10">
    <property type="match status" value="1"/>
</dbReference>
<evidence type="ECO:0000256" key="13">
    <source>
        <dbReference type="ARBA" id="ARBA00023304"/>
    </source>
</evidence>
<dbReference type="GO" id="GO:0009099">
    <property type="term" value="P:L-valine biosynthetic process"/>
    <property type="evidence" value="ECO:0007669"/>
    <property type="project" value="UniProtKB-UniPathway"/>
</dbReference>
<evidence type="ECO:0000256" key="8">
    <source>
        <dbReference type="ARBA" id="ARBA00018179"/>
    </source>
</evidence>
<evidence type="ECO:0000256" key="19">
    <source>
        <dbReference type="RuleBase" id="RU004517"/>
    </source>
</evidence>
<name>A0A1B8P726_HALEL</name>
<evidence type="ECO:0000256" key="14">
    <source>
        <dbReference type="ARBA" id="ARBA00048212"/>
    </source>
</evidence>
<evidence type="ECO:0000256" key="18">
    <source>
        <dbReference type="RuleBase" id="RU004516"/>
    </source>
</evidence>
<evidence type="ECO:0000256" key="17">
    <source>
        <dbReference type="RuleBase" id="RU004106"/>
    </source>
</evidence>
<dbReference type="Gene3D" id="3.20.10.10">
    <property type="entry name" value="D-amino Acid Aminotransferase, subunit A, domain 2"/>
    <property type="match status" value="1"/>
</dbReference>
<dbReference type="UniPathway" id="UPA00049">
    <property type="reaction ID" value="UER00062"/>
</dbReference>
<dbReference type="PATRIC" id="fig|2746.7.peg.2481"/>
<dbReference type="InterPro" id="IPR036038">
    <property type="entry name" value="Aminotransferase-like"/>
</dbReference>
<dbReference type="GO" id="GO:0009098">
    <property type="term" value="P:L-leucine biosynthetic process"/>
    <property type="evidence" value="ECO:0007669"/>
    <property type="project" value="UniProtKB-UniPathway"/>
</dbReference>
<evidence type="ECO:0000256" key="10">
    <source>
        <dbReference type="ARBA" id="ARBA00022605"/>
    </source>
</evidence>
<dbReference type="InterPro" id="IPR001544">
    <property type="entry name" value="Aminotrans_IV"/>
</dbReference>
<evidence type="ECO:0000256" key="6">
    <source>
        <dbReference type="ARBA" id="ARBA00009320"/>
    </source>
</evidence>